<comment type="caution">
    <text evidence="7">The sequence shown here is derived from an EMBL/GenBank/DDBJ whole genome shotgun (WGS) entry which is preliminary data.</text>
</comment>
<keyword evidence="8" id="KW-1185">Reference proteome</keyword>
<keyword evidence="4" id="KW-0547">Nucleotide-binding</keyword>
<accession>A0AAP0I0X5</accession>
<feature type="domain" description="Translation elongation factor EFTu-like" evidence="6">
    <location>
        <begin position="11"/>
        <end position="77"/>
    </location>
</feature>
<gene>
    <name evidence="7" type="ORF">Scep_020810</name>
</gene>
<dbReference type="InterPro" id="IPR050100">
    <property type="entry name" value="TRAFAC_GTPase_members"/>
</dbReference>
<dbReference type="Gene3D" id="2.40.30.10">
    <property type="entry name" value="Translation factors"/>
    <property type="match status" value="1"/>
</dbReference>
<dbReference type="GO" id="GO:0005525">
    <property type="term" value="F:GTP binding"/>
    <property type="evidence" value="ECO:0007669"/>
    <property type="project" value="UniProtKB-KW"/>
</dbReference>
<dbReference type="InterPro" id="IPR009000">
    <property type="entry name" value="Transl_B-barrel_sf"/>
</dbReference>
<evidence type="ECO:0000313" key="7">
    <source>
        <dbReference type="EMBL" id="KAK9103966.1"/>
    </source>
</evidence>
<dbReference type="FunFam" id="2.40.30.10:FF:000020">
    <property type="entry name" value="Translation elongation factor EF-1"/>
    <property type="match status" value="1"/>
</dbReference>
<evidence type="ECO:0000256" key="3">
    <source>
        <dbReference type="ARBA" id="ARBA00022490"/>
    </source>
</evidence>
<dbReference type="Pfam" id="PF03144">
    <property type="entry name" value="GTP_EFTU_D2"/>
    <property type="match status" value="1"/>
</dbReference>
<evidence type="ECO:0000256" key="4">
    <source>
        <dbReference type="ARBA" id="ARBA00022741"/>
    </source>
</evidence>
<proteinExistence type="predicted"/>
<reference evidence="7 8" key="1">
    <citation type="submission" date="2024-01" db="EMBL/GenBank/DDBJ databases">
        <title>Genome assemblies of Stephania.</title>
        <authorList>
            <person name="Yang L."/>
        </authorList>
    </citation>
    <scope>NUCLEOTIDE SEQUENCE [LARGE SCALE GENOMIC DNA]</scope>
    <source>
        <strain evidence="7">JXDWG</strain>
        <tissue evidence="7">Leaf</tissue>
    </source>
</reference>
<sequence length="131" mass="14580">MHILDKFKDVGTVVMGKIESGSVREGDSLLVMPNKVQVKVIYVHCDENKVRGAGPGENVRIKLSGIEEGDILYGFVLSRVEKHVGVVSEFDAQLQIIELLDNAIFTCLIIKRLHIHSLLRSVRLLSATESR</sequence>
<evidence type="ECO:0000256" key="5">
    <source>
        <dbReference type="ARBA" id="ARBA00023134"/>
    </source>
</evidence>
<dbReference type="GO" id="GO:0005737">
    <property type="term" value="C:cytoplasm"/>
    <property type="evidence" value="ECO:0007669"/>
    <property type="project" value="UniProtKB-SubCell"/>
</dbReference>
<protein>
    <recommendedName>
        <fullName evidence="6">Translation elongation factor EFTu-like domain-containing protein</fullName>
    </recommendedName>
</protein>
<comment type="subcellular location">
    <subcellularLocation>
        <location evidence="1">Cytoplasm</location>
    </subcellularLocation>
</comment>
<evidence type="ECO:0000259" key="6">
    <source>
        <dbReference type="Pfam" id="PF03144"/>
    </source>
</evidence>
<keyword evidence="3" id="KW-0963">Cytoplasm</keyword>
<keyword evidence="2" id="KW-0488">Methylation</keyword>
<dbReference type="PANTHER" id="PTHR23115">
    <property type="entry name" value="TRANSLATION FACTOR"/>
    <property type="match status" value="1"/>
</dbReference>
<evidence type="ECO:0000256" key="2">
    <source>
        <dbReference type="ARBA" id="ARBA00022481"/>
    </source>
</evidence>
<dbReference type="EMBL" id="JBBNAG010000009">
    <property type="protein sequence ID" value="KAK9103966.1"/>
    <property type="molecule type" value="Genomic_DNA"/>
</dbReference>
<dbReference type="Proteomes" id="UP001419268">
    <property type="component" value="Unassembled WGS sequence"/>
</dbReference>
<organism evidence="7 8">
    <name type="scientific">Stephania cephalantha</name>
    <dbReference type="NCBI Taxonomy" id="152367"/>
    <lineage>
        <taxon>Eukaryota</taxon>
        <taxon>Viridiplantae</taxon>
        <taxon>Streptophyta</taxon>
        <taxon>Embryophyta</taxon>
        <taxon>Tracheophyta</taxon>
        <taxon>Spermatophyta</taxon>
        <taxon>Magnoliopsida</taxon>
        <taxon>Ranunculales</taxon>
        <taxon>Menispermaceae</taxon>
        <taxon>Menispermoideae</taxon>
        <taxon>Cissampelideae</taxon>
        <taxon>Stephania</taxon>
    </lineage>
</organism>
<dbReference type="AlphaFoldDB" id="A0AAP0I0X5"/>
<dbReference type="SUPFAM" id="SSF50447">
    <property type="entry name" value="Translation proteins"/>
    <property type="match status" value="1"/>
</dbReference>
<keyword evidence="5" id="KW-0342">GTP-binding</keyword>
<dbReference type="InterPro" id="IPR004161">
    <property type="entry name" value="EFTu-like_2"/>
</dbReference>
<evidence type="ECO:0000256" key="1">
    <source>
        <dbReference type="ARBA" id="ARBA00004496"/>
    </source>
</evidence>
<dbReference type="CDD" id="cd04089">
    <property type="entry name" value="eRF3_II"/>
    <property type="match status" value="1"/>
</dbReference>
<evidence type="ECO:0000313" key="8">
    <source>
        <dbReference type="Proteomes" id="UP001419268"/>
    </source>
</evidence>
<name>A0AAP0I0X5_9MAGN</name>